<dbReference type="RefSeq" id="WP_273922975.1">
    <property type="nucleotide sequence ID" value="NZ_JAMDGR010000005.1"/>
</dbReference>
<protein>
    <submittedName>
        <fullName evidence="5">Glycosyltransferase</fullName>
        <ecNumber evidence="5">2.4.-.-</ecNumber>
    </submittedName>
</protein>
<dbReference type="PANTHER" id="PTHR46401">
    <property type="entry name" value="GLYCOSYLTRANSFERASE WBBK-RELATED"/>
    <property type="match status" value="1"/>
</dbReference>
<dbReference type="Gene3D" id="3.40.50.150">
    <property type="entry name" value="Vaccinia Virus protein VP39"/>
    <property type="match status" value="1"/>
</dbReference>
<reference evidence="5 6" key="1">
    <citation type="submission" date="2022-05" db="EMBL/GenBank/DDBJ databases">
        <title>Novel Pseudomonas spp. Isolated from a Rainbow Trout Aquaculture Facility.</title>
        <authorList>
            <person name="Testerman T."/>
            <person name="Graf J."/>
        </authorList>
    </citation>
    <scope>NUCLEOTIDE SEQUENCE [LARGE SCALE GENOMIC DNA]</scope>
    <source>
        <strain evidence="5 6">ID357</strain>
    </source>
</reference>
<feature type="domain" description="Methyltransferase" evidence="4">
    <location>
        <begin position="52"/>
        <end position="147"/>
    </location>
</feature>
<dbReference type="Gene3D" id="1.10.510.10">
    <property type="entry name" value="Transferase(Phosphotransferase) domain 1"/>
    <property type="match status" value="1"/>
</dbReference>
<dbReference type="EMBL" id="JAMDGR010000005">
    <property type="protein sequence ID" value="MDD1148882.1"/>
    <property type="molecule type" value="Genomic_DNA"/>
</dbReference>
<feature type="coiled-coil region" evidence="2">
    <location>
        <begin position="690"/>
        <end position="731"/>
    </location>
</feature>
<dbReference type="InterPro" id="IPR001296">
    <property type="entry name" value="Glyco_trans_1"/>
</dbReference>
<dbReference type="Proteomes" id="UP001217610">
    <property type="component" value="Unassembled WGS sequence"/>
</dbReference>
<dbReference type="Gene3D" id="3.30.200.20">
    <property type="entry name" value="Phosphorylase Kinase, domain 1"/>
    <property type="match status" value="1"/>
</dbReference>
<dbReference type="Pfam" id="PF00534">
    <property type="entry name" value="Glycos_transf_1"/>
    <property type="match status" value="2"/>
</dbReference>
<dbReference type="SUPFAM" id="SSF53335">
    <property type="entry name" value="S-adenosyl-L-methionine-dependent methyltransferases"/>
    <property type="match status" value="1"/>
</dbReference>
<evidence type="ECO:0000256" key="2">
    <source>
        <dbReference type="SAM" id="Coils"/>
    </source>
</evidence>
<dbReference type="InterPro" id="IPR025714">
    <property type="entry name" value="Methyltranfer_dom"/>
</dbReference>
<evidence type="ECO:0000259" key="3">
    <source>
        <dbReference type="Pfam" id="PF00534"/>
    </source>
</evidence>
<dbReference type="Pfam" id="PF13692">
    <property type="entry name" value="Glyco_trans_1_4"/>
    <property type="match status" value="1"/>
</dbReference>
<sequence>MIEQLVADLPEVYQPIFGHSDFSDHASRPCADRLEVIAVIYDALQVLLGRPLKVLDLGCAQGYFSLSLASRGASVRGIDFLDKNIAVCDALAEENPEFNAVFEIGRVEDVIDKLQPGQYDLVLGLSVFHHVIHEHGIDEVKRLFQKTAAMCGALILEVALREGDLYWAGSQPEDPLILLEAVTFVREAARCKTHLTSVERPLYVASNNYWVVKDKAGVFDTWSNESHALANNTHEGTRRYFFGPQEVVKQYHFVGPRTEHNRLEFLRERMFLSSAPPGYPVAVPIVISETEREGWVVMQRLQGELLLNVLDDSLLDRKRILKDVLEQLVELESSGLYHSDVRSWNILIAPCGGAYLIDYGAISQEVRDCVWPYNVYLAFMVFVHELATGHVADPAPIRQISITPFNLPQPFRSWASGLWALPATKWSFRLMLDHLNALGEQPTNGGAEKNEELWMQAIEEAIDLHSGCIRDLGGQFLVKIHDMDIQLERVRDQVTRAAEFALDVQGSMKDFERRAIHSEAIAEQLRLQLQEVSQRIQSAERRSHETELALRESIGRAAQADARREASEHLNDSLREQSRQSTNDLLELCKGYQKMMLQLEIEPRLRLSLEAQIASVEERARVLEAERDVVRSEAVSALAQIEYLESHPKHWGLQIEALTGLLDFFEKYRQQIADELNTHKLREIELDGQLQEARQRLAVALSDAQSWREKGNEIEAAHQQMQNTLDEALANAHYWYAQAIANEKLVTALHKSTSWRISWPMRAITRALRWTLLLPVRLIRTVMRKGAEMLIQSLLALPALSRPLIVFLKRYPRIYGHLHRFASHRGLIRGSLISTANSGFLTSRTKSLQSALAQAKDPSADFEDAPVAENEYSEKRVAVLAPISSSGVSGGAERLYSGLVKALQAHGCVVELICLSVDEATFDGIKQGYHDFAALDLSAFDLVISTKAPSYAVKHPNHILYLVHTVRVFYDMFGDVFPNANDEIKAQQLWIHQEDGQAFSQVKHRFSIGAEVSKRLVDWNGCDAEVLHPPMDIDGLYNAGSGDYFFMPGRLHEWKRVDLAIRAIKYSSLPMKLVISGEGDAELYLRKLADGDARIEFLGRVDDGTLKRLYAGALAVPFLPIREDYGYVTLEAFASGKPVITCADSGEPQAIVEHGISGLVCLPQPETVCQAFERLWLDRPLATRMGNAGKERVSAINWAGVSSRLLQAGFPEIRIPVGHLKPPLKVAVLDMQPIIPAVGGGRLRLLGLYHALGEDLNVRYVGSYDWPGEKYRRHTITPMFEEIDVPLSAEHHAAAEQAARQAGGKTVIDMLFSRQAHLSPDYLKEVFDAVEWAEVVVFSHPWVAPLVGDNFLRGKTVVYDSQNVESELRSQLLNLNNPFEQSVLDEVVRSEQLVGDRADIVLACSQEDIDGFFDRFGWSKSKLKLVPNGVFSNVIRPPTHEEKNAARKALGFVHSDRVAFFIGSNYAPNVEAGLFIVEELAKEHPNCIFAIGGGVCSQLPEKLPKNVRRIGFLEEEDKVRWLHASDFAINPMFSGSGTNIKMFDFMSAGLPIIATHIGARGIVSKSTDGIYLADRDGVSRLVGNIFNDRDSLISGGQSNRRTVEKCFSWESISPALGCIVRNANLRRRGSALLSGADKKTKLRVAHLSTVGLKCGIGEYTRKLISVYQDSGISNFILCAQAANEQPDLSGISVPAKIVWFFDNVTWNSSRIEISTLQSLLEWEVTHLVIQYHPGYYPAEVLSSFVESVLGHGITVSVVVHNFVEGSTSAMRKLNNLGVTLFSHRTTEVFQAKELGVVLEKVPLAMEFKEGLPPKTIVHRDWIAKPPIIITTGFLRKHKGVVSLIRAMPEVLTKFPGAQLIVQCALYSSEDSKQELKDCEMELTRLGIQGAVRLDTRFLDKDLVLGELAKADLAVLPYEQSNEGGSATAADCMCVGLPLIVSTAEIFDEVRSVALTVPPEVEQISQGILNVLADPERYASLVEASLQYANENSWGNVAGVFLSK</sequence>
<dbReference type="InterPro" id="IPR029063">
    <property type="entry name" value="SAM-dependent_MTases_sf"/>
</dbReference>
<feature type="domain" description="Glycosyl transferase family 1" evidence="3">
    <location>
        <begin position="1043"/>
        <end position="1192"/>
    </location>
</feature>
<feature type="domain" description="Glycosyl transferase family 1" evidence="3">
    <location>
        <begin position="1823"/>
        <end position="1983"/>
    </location>
</feature>
<dbReference type="EC" id="2.4.-.-" evidence="5"/>
<keyword evidence="5" id="KW-0328">Glycosyltransferase</keyword>
<organism evidence="5 6">
    <name type="scientific">Pseudomonas idahonensis</name>
    <dbReference type="NCBI Taxonomy" id="2942628"/>
    <lineage>
        <taxon>Bacteria</taxon>
        <taxon>Pseudomonadati</taxon>
        <taxon>Pseudomonadota</taxon>
        <taxon>Gammaproteobacteria</taxon>
        <taxon>Pseudomonadales</taxon>
        <taxon>Pseudomonadaceae</taxon>
        <taxon>Pseudomonas</taxon>
    </lineage>
</organism>
<keyword evidence="6" id="KW-1185">Reference proteome</keyword>
<dbReference type="InterPro" id="IPR011009">
    <property type="entry name" value="Kinase-like_dom_sf"/>
</dbReference>
<evidence type="ECO:0000259" key="4">
    <source>
        <dbReference type="Pfam" id="PF13847"/>
    </source>
</evidence>
<evidence type="ECO:0000313" key="5">
    <source>
        <dbReference type="EMBL" id="MDD1148882.1"/>
    </source>
</evidence>
<dbReference type="SUPFAM" id="SSF56112">
    <property type="entry name" value="Protein kinase-like (PK-like)"/>
    <property type="match status" value="1"/>
</dbReference>
<comment type="caution">
    <text evidence="5">The sequence shown here is derived from an EMBL/GenBank/DDBJ whole genome shotgun (WGS) entry which is preliminary data.</text>
</comment>
<dbReference type="SUPFAM" id="SSF53756">
    <property type="entry name" value="UDP-Glycosyltransferase/glycogen phosphorylase"/>
    <property type="match status" value="3"/>
</dbReference>
<feature type="coiled-coil region" evidence="2">
    <location>
        <begin position="606"/>
        <end position="633"/>
    </location>
</feature>
<dbReference type="Gene3D" id="3.40.50.2000">
    <property type="entry name" value="Glycogen Phosphorylase B"/>
    <property type="match status" value="4"/>
</dbReference>
<gene>
    <name evidence="5" type="ORF">M5G25_11320</name>
</gene>
<accession>A0ABT5Q5E4</accession>
<dbReference type="PANTHER" id="PTHR46401:SF2">
    <property type="entry name" value="GLYCOSYLTRANSFERASE WBBK-RELATED"/>
    <property type="match status" value="1"/>
</dbReference>
<evidence type="ECO:0000256" key="1">
    <source>
        <dbReference type="ARBA" id="ARBA00022679"/>
    </source>
</evidence>
<dbReference type="CDD" id="cd02440">
    <property type="entry name" value="AdoMet_MTases"/>
    <property type="match status" value="1"/>
</dbReference>
<name>A0ABT5Q5E4_9PSED</name>
<evidence type="ECO:0000313" key="6">
    <source>
        <dbReference type="Proteomes" id="UP001217610"/>
    </source>
</evidence>
<proteinExistence type="predicted"/>
<dbReference type="CDD" id="cd03801">
    <property type="entry name" value="GT4_PimA-like"/>
    <property type="match status" value="2"/>
</dbReference>
<dbReference type="GO" id="GO:0016757">
    <property type="term" value="F:glycosyltransferase activity"/>
    <property type="evidence" value="ECO:0007669"/>
    <property type="project" value="UniProtKB-KW"/>
</dbReference>
<feature type="coiled-coil region" evidence="2">
    <location>
        <begin position="522"/>
        <end position="577"/>
    </location>
</feature>
<dbReference type="Pfam" id="PF13847">
    <property type="entry name" value="Methyltransf_31"/>
    <property type="match status" value="1"/>
</dbReference>
<keyword evidence="2" id="KW-0175">Coiled coil</keyword>
<keyword evidence="1 5" id="KW-0808">Transferase</keyword>